<evidence type="ECO:0000313" key="2">
    <source>
        <dbReference type="Proteomes" id="UP000245910"/>
    </source>
</evidence>
<sequence>MACEIADESSAMQMFSQPGNSFCTDLDKMAFPVCIGMKPRANPTCIASHSDLTMQIKVLQPILVAL</sequence>
<proteinExistence type="predicted"/>
<dbReference type="AlphaFoldDB" id="A0A2L2T9R3"/>
<keyword evidence="2" id="KW-1185">Reference proteome</keyword>
<dbReference type="Proteomes" id="UP000245910">
    <property type="component" value="Chromosome I"/>
</dbReference>
<name>A0A2L2T9R3_9HYPO</name>
<dbReference type="EMBL" id="LN649229">
    <property type="protein sequence ID" value="CEI66599.1"/>
    <property type="molecule type" value="Genomic_DNA"/>
</dbReference>
<protein>
    <submittedName>
        <fullName evidence="1">Uncharacterized protein</fullName>
    </submittedName>
</protein>
<organism evidence="1 2">
    <name type="scientific">Fusarium venenatum</name>
    <dbReference type="NCBI Taxonomy" id="56646"/>
    <lineage>
        <taxon>Eukaryota</taxon>
        <taxon>Fungi</taxon>
        <taxon>Dikarya</taxon>
        <taxon>Ascomycota</taxon>
        <taxon>Pezizomycotina</taxon>
        <taxon>Sordariomycetes</taxon>
        <taxon>Hypocreomycetidae</taxon>
        <taxon>Hypocreales</taxon>
        <taxon>Nectriaceae</taxon>
        <taxon>Fusarium</taxon>
    </lineage>
</organism>
<reference evidence="2" key="1">
    <citation type="submission" date="2014-10" db="EMBL/GenBank/DDBJ databases">
        <authorList>
            <person name="King R."/>
        </authorList>
    </citation>
    <scope>NUCLEOTIDE SEQUENCE [LARGE SCALE GENOMIC DNA]</scope>
    <source>
        <strain evidence="2">A3/5</strain>
    </source>
</reference>
<evidence type="ECO:0000313" key="1">
    <source>
        <dbReference type="EMBL" id="CEI66599.1"/>
    </source>
</evidence>
<accession>A0A2L2T9R3</accession>